<comment type="caution">
    <text evidence="1">The sequence shown here is derived from an EMBL/GenBank/DDBJ whole genome shotgun (WGS) entry which is preliminary data.</text>
</comment>
<reference evidence="1" key="1">
    <citation type="submission" date="2021-07" db="EMBL/GenBank/DDBJ databases">
        <authorList>
            <person name="Durling M."/>
        </authorList>
    </citation>
    <scope>NUCLEOTIDE SEQUENCE</scope>
</reference>
<name>A0A9N9PZ37_9HELO</name>
<sequence length="81" mass="9376">MQLKIPEFRTPKAQVFSFRKPRTLNPMVPYAKQPEEKKITVVVFQTPNTQEDFQVYPDVQSLSSKGTNIQATKSQNFQTRS</sequence>
<evidence type="ECO:0000313" key="2">
    <source>
        <dbReference type="Proteomes" id="UP000701801"/>
    </source>
</evidence>
<accession>A0A9N9PZ37</accession>
<organism evidence="1 2">
    <name type="scientific">Hymenoscyphus albidus</name>
    <dbReference type="NCBI Taxonomy" id="595503"/>
    <lineage>
        <taxon>Eukaryota</taxon>
        <taxon>Fungi</taxon>
        <taxon>Dikarya</taxon>
        <taxon>Ascomycota</taxon>
        <taxon>Pezizomycotina</taxon>
        <taxon>Leotiomycetes</taxon>
        <taxon>Helotiales</taxon>
        <taxon>Helotiaceae</taxon>
        <taxon>Hymenoscyphus</taxon>
    </lineage>
</organism>
<dbReference type="Proteomes" id="UP000701801">
    <property type="component" value="Unassembled WGS sequence"/>
</dbReference>
<protein>
    <submittedName>
        <fullName evidence="1">Uncharacterized protein</fullName>
    </submittedName>
</protein>
<evidence type="ECO:0000313" key="1">
    <source>
        <dbReference type="EMBL" id="CAG8973455.1"/>
    </source>
</evidence>
<dbReference type="EMBL" id="CAJVRM010000069">
    <property type="protein sequence ID" value="CAG8973455.1"/>
    <property type="molecule type" value="Genomic_DNA"/>
</dbReference>
<proteinExistence type="predicted"/>
<dbReference type="OrthoDB" id="5560525at2759"/>
<gene>
    <name evidence="1" type="ORF">HYALB_00006482</name>
</gene>
<keyword evidence="2" id="KW-1185">Reference proteome</keyword>
<dbReference type="AlphaFoldDB" id="A0A9N9PZ37"/>